<proteinExistence type="predicted"/>
<evidence type="ECO:0000256" key="1">
    <source>
        <dbReference type="ARBA" id="ARBA00004123"/>
    </source>
</evidence>
<feature type="region of interest" description="Disordered" evidence="8">
    <location>
        <begin position="187"/>
        <end position="208"/>
    </location>
</feature>
<evidence type="ECO:0000313" key="10">
    <source>
        <dbReference type="EMBL" id="KAG7090725.1"/>
    </source>
</evidence>
<keyword evidence="7" id="KW-0539">Nucleus</keyword>
<dbReference type="PANTHER" id="PTHR28088">
    <property type="entry name" value="TRANSCRIPTIONAL ACTIVATOR HAA1-RELATED"/>
    <property type="match status" value="1"/>
</dbReference>
<evidence type="ECO:0000256" key="8">
    <source>
        <dbReference type="SAM" id="MobiDB-lite"/>
    </source>
</evidence>
<keyword evidence="4" id="KW-0186">Copper</keyword>
<sequence>MVFVNSKKFACESCIKGHRSSACAHTDRALFEIKKKGRPISQCETCRTLRQSRKMHNKCMCTSKEKIREDVLPLPASAGAKAKRFIPIAPALPNGLKDLQSSSNCSITIPPDKRQRGISPGSKSNSPSSMSDLAHCSFPVTSLLNPCSCKNVWSCKCLNKQSTLSPGNSHSELGILAELAASCCTNMSSTSTGPRSISPDPQPPSKRVKHRHLDYLSPPVELPPLLFSDSSLDFPSSSNVPDFGIIPSLSEISSLAGSGCTCGVECNCPGCVEHRGHEYADTTVRSCADGCGTCVDNTHGIALPGSDSTTSIIDQFFARAASLPSPPANRKMGVGVQLDPMNVMVYPKTAIETKERGVPFGLITVPKLECCGGNCGCPDGHCGCGKNCDGCCAEHNHEKEQQEGNRKQVGEAEVPVRSCCSGRTAAM</sequence>
<dbReference type="RefSeq" id="XP_043007195.1">
    <property type="nucleotide sequence ID" value="XM_043154738.1"/>
</dbReference>
<evidence type="ECO:0000256" key="6">
    <source>
        <dbReference type="ARBA" id="ARBA00023163"/>
    </source>
</evidence>
<dbReference type="SMART" id="SM00412">
    <property type="entry name" value="Cu_FIST"/>
    <property type="match status" value="1"/>
</dbReference>
<dbReference type="GO" id="GO:0006878">
    <property type="term" value="P:intracellular copper ion homeostasis"/>
    <property type="evidence" value="ECO:0007669"/>
    <property type="project" value="TreeGrafter"/>
</dbReference>
<evidence type="ECO:0000256" key="7">
    <source>
        <dbReference type="ARBA" id="ARBA00023242"/>
    </source>
</evidence>
<keyword evidence="5" id="KW-0805">Transcription regulation</keyword>
<feature type="compositionally biased region" description="Low complexity" evidence="8">
    <location>
        <begin position="119"/>
        <end position="129"/>
    </location>
</feature>
<accession>A0A9P7UR52</accession>
<dbReference type="PROSITE" id="PS50073">
    <property type="entry name" value="COPPER_FIST_2"/>
    <property type="match status" value="1"/>
</dbReference>
<evidence type="ECO:0000256" key="2">
    <source>
        <dbReference type="ARBA" id="ARBA00022723"/>
    </source>
</evidence>
<organism evidence="10 11">
    <name type="scientific">Marasmius oreades</name>
    <name type="common">fairy-ring Marasmius</name>
    <dbReference type="NCBI Taxonomy" id="181124"/>
    <lineage>
        <taxon>Eukaryota</taxon>
        <taxon>Fungi</taxon>
        <taxon>Dikarya</taxon>
        <taxon>Basidiomycota</taxon>
        <taxon>Agaricomycotina</taxon>
        <taxon>Agaricomycetes</taxon>
        <taxon>Agaricomycetidae</taxon>
        <taxon>Agaricales</taxon>
        <taxon>Marasmiineae</taxon>
        <taxon>Marasmiaceae</taxon>
        <taxon>Marasmius</taxon>
    </lineage>
</organism>
<dbReference type="GO" id="GO:0000981">
    <property type="term" value="F:DNA-binding transcription factor activity, RNA polymerase II-specific"/>
    <property type="evidence" value="ECO:0007669"/>
    <property type="project" value="TreeGrafter"/>
</dbReference>
<dbReference type="AlphaFoldDB" id="A0A9P7UR52"/>
<dbReference type="InterPro" id="IPR051763">
    <property type="entry name" value="Copper_Homeo_Regul"/>
</dbReference>
<comment type="caution">
    <text evidence="10">The sequence shown here is derived from an EMBL/GenBank/DDBJ whole genome shotgun (WGS) entry which is preliminary data.</text>
</comment>
<evidence type="ECO:0000259" key="9">
    <source>
        <dbReference type="PROSITE" id="PS50073"/>
    </source>
</evidence>
<dbReference type="SMART" id="SM01090">
    <property type="entry name" value="Copper-fist"/>
    <property type="match status" value="1"/>
</dbReference>
<dbReference type="GO" id="GO:0005507">
    <property type="term" value="F:copper ion binding"/>
    <property type="evidence" value="ECO:0007669"/>
    <property type="project" value="InterPro"/>
</dbReference>
<dbReference type="PRINTS" id="PR00617">
    <property type="entry name" value="COPPERFIST"/>
</dbReference>
<comment type="subcellular location">
    <subcellularLocation>
        <location evidence="1">Nucleus</location>
    </subcellularLocation>
</comment>
<dbReference type="EMBL" id="CM032186">
    <property type="protein sequence ID" value="KAG7090725.1"/>
    <property type="molecule type" value="Genomic_DNA"/>
</dbReference>
<protein>
    <recommendedName>
        <fullName evidence="9">Copper-fist domain-containing protein</fullName>
    </recommendedName>
</protein>
<keyword evidence="2" id="KW-0479">Metal-binding</keyword>
<reference evidence="10" key="1">
    <citation type="journal article" date="2021" name="Genome Biol. Evol.">
        <title>The assembled and annotated genome of the fairy-ring fungus Marasmius oreades.</title>
        <authorList>
            <person name="Hiltunen M."/>
            <person name="Ament-Velasquez S.L."/>
            <person name="Johannesson H."/>
        </authorList>
    </citation>
    <scope>NUCLEOTIDE SEQUENCE</scope>
    <source>
        <strain evidence="10">03SP1</strain>
    </source>
</reference>
<dbReference type="FunFam" id="3.90.430.10:FF:000001">
    <property type="entry name" value="Copper fist DNA-binding protein"/>
    <property type="match status" value="1"/>
</dbReference>
<dbReference type="GO" id="GO:0005634">
    <property type="term" value="C:nucleus"/>
    <property type="evidence" value="ECO:0007669"/>
    <property type="project" value="UniProtKB-SubCell"/>
</dbReference>
<dbReference type="InterPro" id="IPR036395">
    <property type="entry name" value="Cu_fist_DNA-bd_dom_sf"/>
</dbReference>
<evidence type="ECO:0000256" key="3">
    <source>
        <dbReference type="ARBA" id="ARBA00022833"/>
    </source>
</evidence>
<dbReference type="InterPro" id="IPR001083">
    <property type="entry name" value="Cu_fist_DNA-bd_dom"/>
</dbReference>
<feature type="region of interest" description="Disordered" evidence="8">
    <location>
        <begin position="108"/>
        <end position="129"/>
    </location>
</feature>
<dbReference type="GO" id="GO:0006879">
    <property type="term" value="P:intracellular iron ion homeostasis"/>
    <property type="evidence" value="ECO:0007669"/>
    <property type="project" value="TreeGrafter"/>
</dbReference>
<name>A0A9P7UR52_9AGAR</name>
<dbReference type="SUPFAM" id="SSF57879">
    <property type="entry name" value="Zinc domain conserved in yeast copper-regulated transcription factors"/>
    <property type="match status" value="1"/>
</dbReference>
<keyword evidence="3" id="KW-0862">Zinc</keyword>
<evidence type="ECO:0000256" key="5">
    <source>
        <dbReference type="ARBA" id="ARBA00023015"/>
    </source>
</evidence>
<keyword evidence="11" id="KW-1185">Reference proteome</keyword>
<dbReference type="OrthoDB" id="5600085at2759"/>
<dbReference type="GO" id="GO:0045944">
    <property type="term" value="P:positive regulation of transcription by RNA polymerase II"/>
    <property type="evidence" value="ECO:0007669"/>
    <property type="project" value="TreeGrafter"/>
</dbReference>
<dbReference type="Proteomes" id="UP001049176">
    <property type="component" value="Chromosome 6"/>
</dbReference>
<dbReference type="PANTHER" id="PTHR28088:SF5">
    <property type="entry name" value="TRANSCRIPTIONAL ACTIVATOR HAA1-RELATED"/>
    <property type="match status" value="1"/>
</dbReference>
<dbReference type="GeneID" id="66078893"/>
<keyword evidence="6" id="KW-0804">Transcription</keyword>
<feature type="domain" description="Copper-fist" evidence="9">
    <location>
        <begin position="1"/>
        <end position="40"/>
    </location>
</feature>
<dbReference type="Gene3D" id="3.90.430.10">
    <property type="entry name" value="Copper fist DNA-binding domain"/>
    <property type="match status" value="1"/>
</dbReference>
<evidence type="ECO:0000256" key="4">
    <source>
        <dbReference type="ARBA" id="ARBA00023008"/>
    </source>
</evidence>
<evidence type="ECO:0000313" key="11">
    <source>
        <dbReference type="Proteomes" id="UP001049176"/>
    </source>
</evidence>
<dbReference type="GO" id="GO:0000978">
    <property type="term" value="F:RNA polymerase II cis-regulatory region sequence-specific DNA binding"/>
    <property type="evidence" value="ECO:0007669"/>
    <property type="project" value="TreeGrafter"/>
</dbReference>
<dbReference type="Pfam" id="PF00649">
    <property type="entry name" value="Copper-fist"/>
    <property type="match status" value="1"/>
</dbReference>
<dbReference type="KEGG" id="more:E1B28_009817"/>
<gene>
    <name evidence="10" type="ORF">E1B28_009817</name>
</gene>